<feature type="transmembrane region" description="Helical" evidence="14">
    <location>
        <begin position="112"/>
        <end position="133"/>
    </location>
</feature>
<evidence type="ECO:0000256" key="9">
    <source>
        <dbReference type="ARBA" id="ARBA00023136"/>
    </source>
</evidence>
<evidence type="ECO:0000256" key="13">
    <source>
        <dbReference type="ARBA" id="ARBA00047594"/>
    </source>
</evidence>
<evidence type="ECO:0000256" key="11">
    <source>
        <dbReference type="ARBA" id="ARBA00032707"/>
    </source>
</evidence>
<keyword evidence="14" id="KW-0961">Cell wall biogenesis/degradation</keyword>
<evidence type="ECO:0000256" key="4">
    <source>
        <dbReference type="ARBA" id="ARBA00021581"/>
    </source>
</evidence>
<keyword evidence="14" id="KW-0573">Peptidoglycan synthesis</keyword>
<dbReference type="EC" id="3.6.1.27" evidence="3 14"/>
<keyword evidence="9 14" id="KW-0472">Membrane</keyword>
<dbReference type="InterPro" id="IPR003824">
    <property type="entry name" value="UppP"/>
</dbReference>
<comment type="caution">
    <text evidence="15">The sequence shown here is derived from an EMBL/GenBank/DDBJ whole genome shotgun (WGS) entry which is preliminary data.</text>
</comment>
<keyword evidence="8 14" id="KW-1133">Transmembrane helix</keyword>
<feature type="transmembrane region" description="Helical" evidence="14">
    <location>
        <begin position="88"/>
        <end position="106"/>
    </location>
</feature>
<feature type="transmembrane region" description="Helical" evidence="14">
    <location>
        <begin position="213"/>
        <end position="235"/>
    </location>
</feature>
<keyword evidence="6 14" id="KW-0812">Transmembrane</keyword>
<sequence>MSTINAVILGILQGLTEFLPVSSSGHLAIGKYILDFESPDLLFDVMLHVATLLVVLIYFRKRVFLIIKAFFGIFIKRFQKDYFENKRFLWGIIIASIPTAHIGLTFEKYAMQYFETITFVGYALIFTSILLVISDRFNGREKLTAGKSIIIGIAQGIAVTPGISRSGTTIAVSCMLGIDRDEAAEFSFLLSVPAILGAMILELKDVTINSADVLVPYGAGMAAAFVSGFIVIGLMMQFIRKAQLKVFAVYCLLLGLAVVIFL</sequence>
<dbReference type="GO" id="GO:0046677">
    <property type="term" value="P:response to antibiotic"/>
    <property type="evidence" value="ECO:0007669"/>
    <property type="project" value="UniProtKB-UniRule"/>
</dbReference>
<evidence type="ECO:0000256" key="5">
    <source>
        <dbReference type="ARBA" id="ARBA00022475"/>
    </source>
</evidence>
<dbReference type="HAMAP" id="MF_01006">
    <property type="entry name" value="Undec_diphosphatase"/>
    <property type="match status" value="1"/>
</dbReference>
<dbReference type="EMBL" id="DXAQ01000022">
    <property type="protein sequence ID" value="HIZ88596.1"/>
    <property type="molecule type" value="Genomic_DNA"/>
</dbReference>
<evidence type="ECO:0000256" key="1">
    <source>
        <dbReference type="ARBA" id="ARBA00004651"/>
    </source>
</evidence>
<organism evidence="15 16">
    <name type="scientific">Candidatus Mucispirillum faecigallinarum</name>
    <dbReference type="NCBI Taxonomy" id="2838699"/>
    <lineage>
        <taxon>Bacteria</taxon>
        <taxon>Pseudomonadati</taxon>
        <taxon>Deferribacterota</taxon>
        <taxon>Deferribacteres</taxon>
        <taxon>Deferribacterales</taxon>
        <taxon>Mucispirillaceae</taxon>
        <taxon>Mucispirillum</taxon>
    </lineage>
</organism>
<name>A0A9D2KB06_9BACT</name>
<gene>
    <name evidence="14" type="primary">uppP</name>
    <name evidence="15" type="ORF">H9804_01520</name>
</gene>
<evidence type="ECO:0000256" key="8">
    <source>
        <dbReference type="ARBA" id="ARBA00022989"/>
    </source>
</evidence>
<evidence type="ECO:0000256" key="7">
    <source>
        <dbReference type="ARBA" id="ARBA00022801"/>
    </source>
</evidence>
<evidence type="ECO:0000256" key="10">
    <source>
        <dbReference type="ARBA" id="ARBA00023251"/>
    </source>
</evidence>
<evidence type="ECO:0000256" key="12">
    <source>
        <dbReference type="ARBA" id="ARBA00032932"/>
    </source>
</evidence>
<feature type="transmembrane region" description="Helical" evidence="14">
    <location>
        <begin position="183"/>
        <end position="201"/>
    </location>
</feature>
<keyword evidence="5 14" id="KW-1003">Cell membrane</keyword>
<keyword evidence="7 14" id="KW-0378">Hydrolase</keyword>
<comment type="miscellaneous">
    <text evidence="14">Bacitracin is thought to be involved in the inhibition of peptidoglycan synthesis by sequestering undecaprenyl diphosphate, thereby reducing the pool of lipid carrier available.</text>
</comment>
<protein>
    <recommendedName>
        <fullName evidence="4 14">Undecaprenyl-diphosphatase</fullName>
        <ecNumber evidence="3 14">3.6.1.27</ecNumber>
    </recommendedName>
    <alternativeName>
        <fullName evidence="12 14">Bacitracin resistance protein</fullName>
    </alternativeName>
    <alternativeName>
        <fullName evidence="11 14">Undecaprenyl pyrophosphate phosphatase</fullName>
    </alternativeName>
</protein>
<dbReference type="PANTHER" id="PTHR30622">
    <property type="entry name" value="UNDECAPRENYL-DIPHOSPHATASE"/>
    <property type="match status" value="1"/>
</dbReference>
<reference evidence="15" key="2">
    <citation type="submission" date="2021-04" db="EMBL/GenBank/DDBJ databases">
        <authorList>
            <person name="Gilroy R."/>
        </authorList>
    </citation>
    <scope>NUCLEOTIDE SEQUENCE</scope>
    <source>
        <strain evidence="15">ChiW4-1371</strain>
    </source>
</reference>
<dbReference type="GO" id="GO:0008360">
    <property type="term" value="P:regulation of cell shape"/>
    <property type="evidence" value="ECO:0007669"/>
    <property type="project" value="UniProtKB-KW"/>
</dbReference>
<comment type="catalytic activity">
    <reaction evidence="13 14">
        <text>di-trans,octa-cis-undecaprenyl diphosphate + H2O = di-trans,octa-cis-undecaprenyl phosphate + phosphate + H(+)</text>
        <dbReference type="Rhea" id="RHEA:28094"/>
        <dbReference type="ChEBI" id="CHEBI:15377"/>
        <dbReference type="ChEBI" id="CHEBI:15378"/>
        <dbReference type="ChEBI" id="CHEBI:43474"/>
        <dbReference type="ChEBI" id="CHEBI:58405"/>
        <dbReference type="ChEBI" id="CHEBI:60392"/>
        <dbReference type="EC" id="3.6.1.27"/>
    </reaction>
</comment>
<proteinExistence type="inferred from homology"/>
<evidence type="ECO:0000313" key="15">
    <source>
        <dbReference type="EMBL" id="HIZ88596.1"/>
    </source>
</evidence>
<comment type="similarity">
    <text evidence="2 14">Belongs to the UppP family.</text>
</comment>
<evidence type="ECO:0000256" key="3">
    <source>
        <dbReference type="ARBA" id="ARBA00012374"/>
    </source>
</evidence>
<feature type="transmembrane region" description="Helical" evidence="14">
    <location>
        <begin position="242"/>
        <end position="261"/>
    </location>
</feature>
<dbReference type="Proteomes" id="UP000824176">
    <property type="component" value="Unassembled WGS sequence"/>
</dbReference>
<dbReference type="PANTHER" id="PTHR30622:SF2">
    <property type="entry name" value="UNDECAPRENYL-DIPHOSPHATASE"/>
    <property type="match status" value="1"/>
</dbReference>
<keyword evidence="14" id="KW-0133">Cell shape</keyword>
<evidence type="ECO:0000256" key="6">
    <source>
        <dbReference type="ARBA" id="ARBA00022692"/>
    </source>
</evidence>
<dbReference type="GO" id="GO:0005886">
    <property type="term" value="C:plasma membrane"/>
    <property type="evidence" value="ECO:0007669"/>
    <property type="project" value="UniProtKB-SubCell"/>
</dbReference>
<evidence type="ECO:0000313" key="16">
    <source>
        <dbReference type="Proteomes" id="UP000824176"/>
    </source>
</evidence>
<dbReference type="AlphaFoldDB" id="A0A9D2KB06"/>
<evidence type="ECO:0000256" key="14">
    <source>
        <dbReference type="HAMAP-Rule" id="MF_01006"/>
    </source>
</evidence>
<reference evidence="15" key="1">
    <citation type="journal article" date="2021" name="PeerJ">
        <title>Extensive microbial diversity within the chicken gut microbiome revealed by metagenomics and culture.</title>
        <authorList>
            <person name="Gilroy R."/>
            <person name="Ravi A."/>
            <person name="Getino M."/>
            <person name="Pursley I."/>
            <person name="Horton D.L."/>
            <person name="Alikhan N.F."/>
            <person name="Baker D."/>
            <person name="Gharbi K."/>
            <person name="Hall N."/>
            <person name="Watson M."/>
            <person name="Adriaenssens E.M."/>
            <person name="Foster-Nyarko E."/>
            <person name="Jarju S."/>
            <person name="Secka A."/>
            <person name="Antonio M."/>
            <person name="Oren A."/>
            <person name="Chaudhuri R.R."/>
            <person name="La Ragione R."/>
            <person name="Hildebrand F."/>
            <person name="Pallen M.J."/>
        </authorList>
    </citation>
    <scope>NUCLEOTIDE SEQUENCE</scope>
    <source>
        <strain evidence="15">ChiW4-1371</strain>
    </source>
</reference>
<dbReference type="GO" id="GO:0009252">
    <property type="term" value="P:peptidoglycan biosynthetic process"/>
    <property type="evidence" value="ECO:0007669"/>
    <property type="project" value="UniProtKB-KW"/>
</dbReference>
<dbReference type="Pfam" id="PF02673">
    <property type="entry name" value="BacA"/>
    <property type="match status" value="1"/>
</dbReference>
<dbReference type="GO" id="GO:0050380">
    <property type="term" value="F:undecaprenyl-diphosphatase activity"/>
    <property type="evidence" value="ECO:0007669"/>
    <property type="project" value="UniProtKB-UniRule"/>
</dbReference>
<accession>A0A9D2KB06</accession>
<comment type="subcellular location">
    <subcellularLocation>
        <location evidence="1 14">Cell membrane</location>
        <topology evidence="1 14">Multi-pass membrane protein</topology>
    </subcellularLocation>
</comment>
<dbReference type="GO" id="GO:0071555">
    <property type="term" value="P:cell wall organization"/>
    <property type="evidence" value="ECO:0007669"/>
    <property type="project" value="UniProtKB-KW"/>
</dbReference>
<evidence type="ECO:0000256" key="2">
    <source>
        <dbReference type="ARBA" id="ARBA00010621"/>
    </source>
</evidence>
<feature type="transmembrane region" description="Helical" evidence="14">
    <location>
        <begin position="41"/>
        <end position="59"/>
    </location>
</feature>
<comment type="function">
    <text evidence="14">Catalyzes the dephosphorylation of undecaprenyl diphosphate (UPP). Confers resistance to bacitracin.</text>
</comment>
<keyword evidence="10 14" id="KW-0046">Antibiotic resistance</keyword>